<sequence length="38" mass="4180">MIGCINLNIVQNISATSNIGNIIPNFRKVHTMYCTDLG</sequence>
<reference evidence="1" key="1">
    <citation type="journal article" date="2017" name="Elife">
        <title>The kinetoplastid-infecting Bodo saltans virus (BsV), a window into the most abundant giant viruses in the sea.</title>
        <authorList>
            <person name="Deeg C.M."/>
            <person name="Chow C.-E.T."/>
            <person name="Suttle C.A."/>
        </authorList>
    </citation>
    <scope>NUCLEOTIDE SEQUENCE</scope>
    <source>
        <strain evidence="1">NG1</strain>
    </source>
</reference>
<dbReference type="Proteomes" id="UP000240325">
    <property type="component" value="Segment"/>
</dbReference>
<dbReference type="EMBL" id="MF782455">
    <property type="protein sequence ID" value="ATZ80945.1"/>
    <property type="molecule type" value="Genomic_DNA"/>
</dbReference>
<evidence type="ECO:0000313" key="1">
    <source>
        <dbReference type="EMBL" id="ATZ80945.1"/>
    </source>
</evidence>
<keyword evidence="2" id="KW-1185">Reference proteome</keyword>
<evidence type="ECO:0000313" key="2">
    <source>
        <dbReference type="Proteomes" id="UP000240325"/>
    </source>
</evidence>
<accession>A0A2H4UVT1</accession>
<organism evidence="1">
    <name type="scientific">Bodo saltans virus</name>
    <dbReference type="NCBI Taxonomy" id="2024608"/>
    <lineage>
        <taxon>Viruses</taxon>
        <taxon>Varidnaviria</taxon>
        <taxon>Bamfordvirae</taxon>
        <taxon>Nucleocytoviricota</taxon>
        <taxon>Megaviricetes</taxon>
        <taxon>Imitervirales</taxon>
        <taxon>Mimiviridae</taxon>
        <taxon>Klosneuvirinae</taxon>
        <taxon>Theiavirus</taxon>
        <taxon>Theiavirus salishense</taxon>
    </lineage>
</organism>
<name>A0A2H4UVT1_9VIRU</name>
<gene>
    <name evidence="1" type="ORF">BMW23_0899</name>
</gene>
<proteinExistence type="predicted"/>
<protein>
    <submittedName>
        <fullName evidence="1">Uncharacterized protein</fullName>
    </submittedName>
</protein>